<organism evidence="3 4">
    <name type="scientific">Methylorubrum suomiense</name>
    <dbReference type="NCBI Taxonomy" id="144191"/>
    <lineage>
        <taxon>Bacteria</taxon>
        <taxon>Pseudomonadati</taxon>
        <taxon>Pseudomonadota</taxon>
        <taxon>Alphaproteobacteria</taxon>
        <taxon>Hyphomicrobiales</taxon>
        <taxon>Methylobacteriaceae</taxon>
        <taxon>Methylorubrum</taxon>
    </lineage>
</organism>
<evidence type="ECO:0000313" key="4">
    <source>
        <dbReference type="Proteomes" id="UP001055093"/>
    </source>
</evidence>
<dbReference type="Proteomes" id="UP001055093">
    <property type="component" value="Unassembled WGS sequence"/>
</dbReference>
<keyword evidence="4" id="KW-1185">Reference proteome</keyword>
<comment type="caution">
    <text evidence="3">The sequence shown here is derived from an EMBL/GenBank/DDBJ whole genome shotgun (WGS) entry which is preliminary data.</text>
</comment>
<dbReference type="RefSeq" id="WP_137831405.1">
    <property type="nucleotide sequence ID" value="NZ_BPRE01000011.1"/>
</dbReference>
<feature type="chain" id="PRO_5047125200" description="UrcA family protein" evidence="2">
    <location>
        <begin position="22"/>
        <end position="101"/>
    </location>
</feature>
<gene>
    <name evidence="3" type="ORF">BGCPKDLD_3464</name>
</gene>
<proteinExistence type="predicted"/>
<reference evidence="3" key="1">
    <citation type="journal article" date="2021" name="Front. Microbiol.">
        <title>Comprehensive Comparative Genomics and Phenotyping of Methylobacterium Species.</title>
        <authorList>
            <person name="Alessa O."/>
            <person name="Ogura Y."/>
            <person name="Fujitani Y."/>
            <person name="Takami H."/>
            <person name="Hayashi T."/>
            <person name="Sahin N."/>
            <person name="Tani A."/>
        </authorList>
    </citation>
    <scope>NUCLEOTIDE SEQUENCE</scope>
    <source>
        <strain evidence="3">DSM 14458</strain>
    </source>
</reference>
<evidence type="ECO:0000256" key="2">
    <source>
        <dbReference type="SAM" id="SignalP"/>
    </source>
</evidence>
<evidence type="ECO:0000313" key="3">
    <source>
        <dbReference type="EMBL" id="GJE76865.1"/>
    </source>
</evidence>
<dbReference type="EMBL" id="BPRE01000011">
    <property type="protein sequence ID" value="GJE76865.1"/>
    <property type="molecule type" value="Genomic_DNA"/>
</dbReference>
<evidence type="ECO:0000256" key="1">
    <source>
        <dbReference type="SAM" id="MobiDB-lite"/>
    </source>
</evidence>
<evidence type="ECO:0008006" key="5">
    <source>
        <dbReference type="Google" id="ProtNLM"/>
    </source>
</evidence>
<feature type="region of interest" description="Disordered" evidence="1">
    <location>
        <begin position="67"/>
        <end position="101"/>
    </location>
</feature>
<accession>A0ABQ4UXY1</accession>
<name>A0ABQ4UXY1_9HYPH</name>
<protein>
    <recommendedName>
        <fullName evidence="5">UrcA family protein</fullName>
    </recommendedName>
</protein>
<reference evidence="3" key="2">
    <citation type="submission" date="2021-08" db="EMBL/GenBank/DDBJ databases">
        <authorList>
            <person name="Tani A."/>
            <person name="Ola A."/>
            <person name="Ogura Y."/>
            <person name="Katsura K."/>
            <person name="Hayashi T."/>
        </authorList>
    </citation>
    <scope>NUCLEOTIDE SEQUENCE</scope>
    <source>
        <strain evidence="3">DSM 14458</strain>
    </source>
</reference>
<keyword evidence="2" id="KW-0732">Signal</keyword>
<feature type="signal peptide" evidence="2">
    <location>
        <begin position="1"/>
        <end position="21"/>
    </location>
</feature>
<sequence length="101" mass="10772">MITRAAALALLCLAAAPDARAAAFDDLKADLAVCLRFELDGARGQRGAAGYALRRCAVEVERLDRADPRRLPGDHGLSPSTRSVIDAVLRSGGRTDSRRAR</sequence>